<dbReference type="GO" id="GO:0051959">
    <property type="term" value="F:dynein light intermediate chain binding"/>
    <property type="evidence" value="ECO:0007669"/>
    <property type="project" value="InterPro"/>
</dbReference>
<dbReference type="Pfam" id="PF12775">
    <property type="entry name" value="AAA_7"/>
    <property type="match status" value="1"/>
</dbReference>
<evidence type="ECO:0000313" key="2">
    <source>
        <dbReference type="EMBL" id="KRX02968.1"/>
    </source>
</evidence>
<dbReference type="EMBL" id="LDAU01000148">
    <property type="protein sequence ID" value="KRX02968.1"/>
    <property type="molecule type" value="Genomic_DNA"/>
</dbReference>
<feature type="domain" description="Dynein heavy chain 3 AAA+ lid" evidence="1">
    <location>
        <begin position="207"/>
        <end position="293"/>
    </location>
</feature>
<dbReference type="PANTHER" id="PTHR22878">
    <property type="entry name" value="DYNEIN HEAVY CHAIN 6, AXONEMAL-LIKE-RELATED"/>
    <property type="match status" value="1"/>
</dbReference>
<dbReference type="Proteomes" id="UP000054937">
    <property type="component" value="Unassembled WGS sequence"/>
</dbReference>
<organism evidence="2 3">
    <name type="scientific">Pseudocohnilembus persalinus</name>
    <name type="common">Ciliate</name>
    <dbReference type="NCBI Taxonomy" id="266149"/>
    <lineage>
        <taxon>Eukaryota</taxon>
        <taxon>Sar</taxon>
        <taxon>Alveolata</taxon>
        <taxon>Ciliophora</taxon>
        <taxon>Intramacronucleata</taxon>
        <taxon>Oligohymenophorea</taxon>
        <taxon>Scuticociliatia</taxon>
        <taxon>Philasterida</taxon>
        <taxon>Pseudocohnilembidae</taxon>
        <taxon>Pseudocohnilembus</taxon>
    </lineage>
</organism>
<dbReference type="InterPro" id="IPR041589">
    <property type="entry name" value="DNAH3_AAA_lid_1"/>
</dbReference>
<proteinExistence type="predicted"/>
<dbReference type="Pfam" id="PF17857">
    <property type="entry name" value="AAA_lid_1"/>
    <property type="match status" value="1"/>
</dbReference>
<reference evidence="2 3" key="1">
    <citation type="journal article" date="2015" name="Sci. Rep.">
        <title>Genome of the facultative scuticociliatosis pathogen Pseudocohnilembus persalinus provides insight into its virulence through horizontal gene transfer.</title>
        <authorList>
            <person name="Xiong J."/>
            <person name="Wang G."/>
            <person name="Cheng J."/>
            <person name="Tian M."/>
            <person name="Pan X."/>
            <person name="Warren A."/>
            <person name="Jiang C."/>
            <person name="Yuan D."/>
            <person name="Miao W."/>
        </authorList>
    </citation>
    <scope>NUCLEOTIDE SEQUENCE [LARGE SCALE GENOMIC DNA]</scope>
    <source>
        <strain evidence="2">36N120E</strain>
    </source>
</reference>
<dbReference type="SUPFAM" id="SSF52540">
    <property type="entry name" value="P-loop containing nucleoside triphosphate hydrolases"/>
    <property type="match status" value="1"/>
</dbReference>
<sequence length="353" mass="40950">MKPFSNLQDFGESEEWLKYLIDMHVHRKKPIMFIGSAGTGKTAVMKNYLATTNPDKVTYTQVNFSSFTDSLALQKNIEGMVEKKAGTTYGSATNKTIICFIDDMNMPYVDKYGTQSPIALLRLIVDYQMIYNREQLEEKKYLQDLLFFASQNQKAGSFQIDLRLQRNFSVFTMYTPTKDIITTIFGSILGAHFATLDPKIKDLCDPLVEATIFLFQQILKTTQFSPSAKKFHYQFNFRELSKVIEGLCRTTPKEYSQEIDVIRLWVHECHRTFKDRMINEEDQKLLQRYIVSAYVQKINNNQEPSQEDEMNPFTEDNIHTEFVPAHAGTEGIYVKVKDFNDVKKVLEEKLNDC</sequence>
<dbReference type="GO" id="GO:0045505">
    <property type="term" value="F:dynein intermediate chain binding"/>
    <property type="evidence" value="ECO:0007669"/>
    <property type="project" value="InterPro"/>
</dbReference>
<dbReference type="Gene3D" id="3.40.50.300">
    <property type="entry name" value="P-loop containing nucleotide triphosphate hydrolases"/>
    <property type="match status" value="1"/>
</dbReference>
<dbReference type="PANTHER" id="PTHR22878:SF69">
    <property type="entry name" value="DYNEIN HEAVY CHAIN"/>
    <property type="match status" value="1"/>
</dbReference>
<dbReference type="InParanoid" id="A0A0V0QLK7"/>
<dbReference type="InterPro" id="IPR026983">
    <property type="entry name" value="DHC"/>
</dbReference>
<comment type="caution">
    <text evidence="2">The sequence shown here is derived from an EMBL/GenBank/DDBJ whole genome shotgun (WGS) entry which is preliminary data.</text>
</comment>
<protein>
    <submittedName>
        <fullName evidence="2">p-loop containing nucleoside triphosphate hydrolase</fullName>
    </submittedName>
</protein>
<dbReference type="OrthoDB" id="10251809at2759"/>
<dbReference type="GO" id="GO:0016787">
    <property type="term" value="F:hydrolase activity"/>
    <property type="evidence" value="ECO:0007669"/>
    <property type="project" value="UniProtKB-KW"/>
</dbReference>
<accession>A0A0V0QLK7</accession>
<keyword evidence="3" id="KW-1185">Reference proteome</keyword>
<evidence type="ECO:0000259" key="1">
    <source>
        <dbReference type="Pfam" id="PF17857"/>
    </source>
</evidence>
<dbReference type="GO" id="GO:0030286">
    <property type="term" value="C:dynein complex"/>
    <property type="evidence" value="ECO:0007669"/>
    <property type="project" value="InterPro"/>
</dbReference>
<dbReference type="OMA" id="VHECHRT"/>
<dbReference type="InterPro" id="IPR027417">
    <property type="entry name" value="P-loop_NTPase"/>
</dbReference>
<name>A0A0V0QLK7_PSEPJ</name>
<gene>
    <name evidence="2" type="ORF">PPERSA_09386</name>
</gene>
<dbReference type="AlphaFoldDB" id="A0A0V0QLK7"/>
<dbReference type="GO" id="GO:0007018">
    <property type="term" value="P:microtubule-based movement"/>
    <property type="evidence" value="ECO:0007669"/>
    <property type="project" value="InterPro"/>
</dbReference>
<dbReference type="Gene3D" id="1.20.920.30">
    <property type="match status" value="1"/>
</dbReference>
<keyword evidence="2" id="KW-0378">Hydrolase</keyword>
<evidence type="ECO:0000313" key="3">
    <source>
        <dbReference type="Proteomes" id="UP000054937"/>
    </source>
</evidence>